<dbReference type="PANTHER" id="PTHR45749:SF37">
    <property type="entry name" value="OS05G0311600 PROTEIN"/>
    <property type="match status" value="1"/>
</dbReference>
<accession>A0AAD8MR23</accession>
<dbReference type="AlphaFoldDB" id="A0AAD8MR23"/>
<reference evidence="3" key="1">
    <citation type="submission" date="2023-02" db="EMBL/GenBank/DDBJ databases">
        <title>Genome of toxic invasive species Heracleum sosnowskyi carries increased number of genes despite the absence of recent whole-genome duplications.</title>
        <authorList>
            <person name="Schelkunov M."/>
            <person name="Shtratnikova V."/>
            <person name="Makarenko M."/>
            <person name="Klepikova A."/>
            <person name="Omelchenko D."/>
            <person name="Novikova G."/>
            <person name="Obukhova E."/>
            <person name="Bogdanov V."/>
            <person name="Penin A."/>
            <person name="Logacheva M."/>
        </authorList>
    </citation>
    <scope>NUCLEOTIDE SEQUENCE</scope>
    <source>
        <strain evidence="3">Hsosn_3</strain>
        <tissue evidence="3">Leaf</tissue>
    </source>
</reference>
<evidence type="ECO:0000313" key="3">
    <source>
        <dbReference type="EMBL" id="KAK1381917.1"/>
    </source>
</evidence>
<dbReference type="Pfam" id="PF14291">
    <property type="entry name" value="DUF4371"/>
    <property type="match status" value="1"/>
</dbReference>
<evidence type="ECO:0000256" key="1">
    <source>
        <dbReference type="SAM" id="MobiDB-lite"/>
    </source>
</evidence>
<comment type="caution">
    <text evidence="3">The sequence shown here is derived from an EMBL/GenBank/DDBJ whole genome shotgun (WGS) entry which is preliminary data.</text>
</comment>
<sequence length="262" mass="30114">MDNPSNETRTNDQNIGEPSQKRARINVAEDVNSDPARRKKINDYEPNERDDIRRKYVQIGPCQPISYDFPRTEFGDRKRCFQKGWFTNREWLEYSFKNDAAFCFWCYLFGDGRVRNEVFTKGGFRNWKKATEKFKDHVGGQGSAHNDARILYFALMLDEARDNSVKEQMAVVLRYVNDRGEVMERFVGVVHVRDTTSLSLKGSNAPEVVPKVRGLVDTGKYAEATTGLAPLLGKPTEVRHCMTPNYQTSFFPWSACHCSSEV</sequence>
<dbReference type="Proteomes" id="UP001237642">
    <property type="component" value="Unassembled WGS sequence"/>
</dbReference>
<evidence type="ECO:0000313" key="4">
    <source>
        <dbReference type="Proteomes" id="UP001237642"/>
    </source>
</evidence>
<dbReference type="PANTHER" id="PTHR45749">
    <property type="match status" value="1"/>
</dbReference>
<organism evidence="3 4">
    <name type="scientific">Heracleum sosnowskyi</name>
    <dbReference type="NCBI Taxonomy" id="360622"/>
    <lineage>
        <taxon>Eukaryota</taxon>
        <taxon>Viridiplantae</taxon>
        <taxon>Streptophyta</taxon>
        <taxon>Embryophyta</taxon>
        <taxon>Tracheophyta</taxon>
        <taxon>Spermatophyta</taxon>
        <taxon>Magnoliopsida</taxon>
        <taxon>eudicotyledons</taxon>
        <taxon>Gunneridae</taxon>
        <taxon>Pentapetalae</taxon>
        <taxon>asterids</taxon>
        <taxon>campanulids</taxon>
        <taxon>Apiales</taxon>
        <taxon>Apiaceae</taxon>
        <taxon>Apioideae</taxon>
        <taxon>apioid superclade</taxon>
        <taxon>Tordylieae</taxon>
        <taxon>Tordyliinae</taxon>
        <taxon>Heracleum</taxon>
    </lineage>
</organism>
<proteinExistence type="predicted"/>
<dbReference type="InterPro" id="IPR006580">
    <property type="entry name" value="Znf_TTF"/>
</dbReference>
<gene>
    <name evidence="3" type="ORF">POM88_019652</name>
</gene>
<feature type="domain" description="TTF-type" evidence="2">
    <location>
        <begin position="77"/>
        <end position="167"/>
    </location>
</feature>
<dbReference type="SMART" id="SM00597">
    <property type="entry name" value="ZnF_TTF"/>
    <property type="match status" value="1"/>
</dbReference>
<keyword evidence="4" id="KW-1185">Reference proteome</keyword>
<name>A0AAD8MR23_9APIA</name>
<reference evidence="3" key="2">
    <citation type="submission" date="2023-05" db="EMBL/GenBank/DDBJ databases">
        <authorList>
            <person name="Schelkunov M.I."/>
        </authorList>
    </citation>
    <scope>NUCLEOTIDE SEQUENCE</scope>
    <source>
        <strain evidence="3">Hsosn_3</strain>
        <tissue evidence="3">Leaf</tissue>
    </source>
</reference>
<feature type="compositionally biased region" description="Polar residues" evidence="1">
    <location>
        <begin position="1"/>
        <end position="17"/>
    </location>
</feature>
<protein>
    <recommendedName>
        <fullName evidence="2">TTF-type domain-containing protein</fullName>
    </recommendedName>
</protein>
<dbReference type="EMBL" id="JAUIZM010000005">
    <property type="protein sequence ID" value="KAK1381917.1"/>
    <property type="molecule type" value="Genomic_DNA"/>
</dbReference>
<dbReference type="InterPro" id="IPR025398">
    <property type="entry name" value="DUF4371"/>
</dbReference>
<evidence type="ECO:0000259" key="2">
    <source>
        <dbReference type="SMART" id="SM00597"/>
    </source>
</evidence>
<feature type="region of interest" description="Disordered" evidence="1">
    <location>
        <begin position="1"/>
        <end position="45"/>
    </location>
</feature>